<dbReference type="CDD" id="cd00564">
    <property type="entry name" value="TMP_TenI"/>
    <property type="match status" value="1"/>
</dbReference>
<feature type="binding site" evidence="9">
    <location>
        <position position="64"/>
    </location>
    <ligand>
        <name>4-amino-2-methyl-5-(diphosphooxymethyl)pyrimidine</name>
        <dbReference type="ChEBI" id="CHEBI:57841"/>
    </ligand>
</feature>
<dbReference type="InterPro" id="IPR022998">
    <property type="entry name" value="ThiamineP_synth_TenI"/>
</dbReference>
<dbReference type="InterPro" id="IPR013785">
    <property type="entry name" value="Aldolase_TIM"/>
</dbReference>
<evidence type="ECO:0000256" key="4">
    <source>
        <dbReference type="ARBA" id="ARBA00022842"/>
    </source>
</evidence>
<accession>A0A5C0SBW9</accession>
<feature type="binding site" evidence="9">
    <location>
        <position position="84"/>
    </location>
    <ligand>
        <name>Mg(2+)</name>
        <dbReference type="ChEBI" id="CHEBI:18420"/>
    </ligand>
</feature>
<dbReference type="PANTHER" id="PTHR20857:SF15">
    <property type="entry name" value="THIAMINE-PHOSPHATE SYNTHASE"/>
    <property type="match status" value="1"/>
</dbReference>
<feature type="binding site" evidence="9">
    <location>
        <position position="128"/>
    </location>
    <ligand>
        <name>4-amino-2-methyl-5-(diphosphooxymethyl)pyrimidine</name>
        <dbReference type="ChEBI" id="CHEBI:57841"/>
    </ligand>
</feature>
<comment type="cofactor">
    <cofactor evidence="9">
        <name>Mg(2+)</name>
        <dbReference type="ChEBI" id="CHEBI:18420"/>
    </cofactor>
    <text evidence="9">Binds 1 Mg(2+) ion per subunit.</text>
</comment>
<evidence type="ECO:0000259" key="10">
    <source>
        <dbReference type="Pfam" id="PF02581"/>
    </source>
</evidence>
<dbReference type="OrthoDB" id="9815348at2"/>
<comment type="function">
    <text evidence="9">Condenses 4-methyl-5-(beta-hydroxyethyl)thiazole monophosphate (THZ-P) and 2-methyl-4-amino-5-hydroxymethyl pyrimidine pyrophosphate (HMP-PP) to form thiamine monophosphate (TMP).</text>
</comment>
<dbReference type="EC" id="2.5.1.3" evidence="9"/>
<feature type="domain" description="Thiamine phosphate synthase/TenI" evidence="10">
    <location>
        <begin position="2"/>
        <end position="178"/>
    </location>
</feature>
<name>A0A5C0SBW9_CRATE</name>
<keyword evidence="5 9" id="KW-0784">Thiamine biosynthesis</keyword>
<comment type="pathway">
    <text evidence="1 9">Cofactor biosynthesis; thiamine diphosphate biosynthesis; thiamine phosphate from 4-amino-2-methyl-5-diphosphomethylpyrimidine and 4-methyl-5-(2-phosphoethyl)-thiazole: step 1/1.</text>
</comment>
<dbReference type="Pfam" id="PF02581">
    <property type="entry name" value="TMP-TENI"/>
    <property type="match status" value="1"/>
</dbReference>
<comment type="catalytic activity">
    <reaction evidence="8 9">
        <text>2-[(2R,5Z)-2-carboxy-4-methylthiazol-5(2H)-ylidene]ethyl phosphate + 4-amino-2-methyl-5-(diphosphooxymethyl)pyrimidine + 2 H(+) = thiamine phosphate + CO2 + diphosphate</text>
        <dbReference type="Rhea" id="RHEA:47844"/>
        <dbReference type="ChEBI" id="CHEBI:15378"/>
        <dbReference type="ChEBI" id="CHEBI:16526"/>
        <dbReference type="ChEBI" id="CHEBI:33019"/>
        <dbReference type="ChEBI" id="CHEBI:37575"/>
        <dbReference type="ChEBI" id="CHEBI:57841"/>
        <dbReference type="ChEBI" id="CHEBI:62899"/>
        <dbReference type="EC" id="2.5.1.3"/>
    </reaction>
</comment>
<dbReference type="Gene3D" id="3.20.20.70">
    <property type="entry name" value="Aldolase class I"/>
    <property type="match status" value="1"/>
</dbReference>
<dbReference type="GO" id="GO:0005737">
    <property type="term" value="C:cytoplasm"/>
    <property type="evidence" value="ECO:0007669"/>
    <property type="project" value="TreeGrafter"/>
</dbReference>
<dbReference type="InterPro" id="IPR036206">
    <property type="entry name" value="ThiamineP_synth_sf"/>
</dbReference>
<dbReference type="GO" id="GO:0009229">
    <property type="term" value="P:thiamine diphosphate biosynthetic process"/>
    <property type="evidence" value="ECO:0007669"/>
    <property type="project" value="UniProtKB-UniRule"/>
</dbReference>
<dbReference type="GO" id="GO:0009228">
    <property type="term" value="P:thiamine biosynthetic process"/>
    <property type="evidence" value="ECO:0007669"/>
    <property type="project" value="UniProtKB-KW"/>
</dbReference>
<dbReference type="AlphaFoldDB" id="A0A5C0SBW9"/>
<evidence type="ECO:0000256" key="9">
    <source>
        <dbReference type="HAMAP-Rule" id="MF_00097"/>
    </source>
</evidence>
<evidence type="ECO:0000256" key="1">
    <source>
        <dbReference type="ARBA" id="ARBA00005165"/>
    </source>
</evidence>
<dbReference type="RefSeq" id="WP_148808073.1">
    <property type="nucleotide sequence ID" value="NZ_CP042243.1"/>
</dbReference>
<dbReference type="PANTHER" id="PTHR20857">
    <property type="entry name" value="THIAMINE-PHOSPHATE PYROPHOSPHORYLASE"/>
    <property type="match status" value="1"/>
</dbReference>
<reference evidence="11 12" key="1">
    <citation type="submission" date="2019-07" db="EMBL/GenBank/DDBJ databases">
        <title>Complete genome of Crassaminicella thermophila SY095.</title>
        <authorList>
            <person name="Li X."/>
        </authorList>
    </citation>
    <scope>NUCLEOTIDE SEQUENCE [LARGE SCALE GENOMIC DNA]</scope>
    <source>
        <strain evidence="11 12">SY095</strain>
    </source>
</reference>
<protein>
    <recommendedName>
        <fullName evidence="9">Thiamine-phosphate synthase</fullName>
        <shortName evidence="9">TP synthase</shortName>
        <shortName evidence="9">TPS</shortName>
        <ecNumber evidence="9">2.5.1.3</ecNumber>
    </recommendedName>
    <alternativeName>
        <fullName evidence="9">Thiamine-phosphate pyrophosphorylase</fullName>
        <shortName evidence="9">TMP pyrophosphorylase</shortName>
        <shortName evidence="9">TMP-PPase</shortName>
    </alternativeName>
</protein>
<gene>
    <name evidence="9" type="primary">thiE</name>
    <name evidence="11" type="ORF">FQB35_00660</name>
</gene>
<evidence type="ECO:0000256" key="3">
    <source>
        <dbReference type="ARBA" id="ARBA00022723"/>
    </source>
</evidence>
<feature type="binding site" evidence="9">
    <location>
        <position position="99"/>
    </location>
    <ligand>
        <name>4-amino-2-methyl-5-(diphosphooxymethyl)pyrimidine</name>
        <dbReference type="ChEBI" id="CHEBI:57841"/>
    </ligand>
</feature>
<comment type="catalytic activity">
    <reaction evidence="6 9">
        <text>4-methyl-5-(2-phosphooxyethyl)-thiazole + 4-amino-2-methyl-5-(diphosphooxymethyl)pyrimidine + H(+) = thiamine phosphate + diphosphate</text>
        <dbReference type="Rhea" id="RHEA:22328"/>
        <dbReference type="ChEBI" id="CHEBI:15378"/>
        <dbReference type="ChEBI" id="CHEBI:33019"/>
        <dbReference type="ChEBI" id="CHEBI:37575"/>
        <dbReference type="ChEBI" id="CHEBI:57841"/>
        <dbReference type="ChEBI" id="CHEBI:58296"/>
        <dbReference type="EC" id="2.5.1.3"/>
    </reaction>
</comment>
<sequence>MLFLITNRKILRKGTLDEVIEKAVSAKVDAIILREKDLCYEKLLLVAKKIQKKIQGKNILFIINSNLEVAKAINADGYHVGFNDFIKRNFNWQGLLGVSVHSLEEAVFAQKQGASYLLASHIFETDCKKGLEPKGIDFIKEMKKNISIPIIALGGIKPENVKQVLSAGAKGVAVMSYIMASIDPYTSAKKLKDMMRKS</sequence>
<dbReference type="SUPFAM" id="SSF51391">
    <property type="entry name" value="Thiamin phosphate synthase"/>
    <property type="match status" value="1"/>
</dbReference>
<evidence type="ECO:0000313" key="11">
    <source>
        <dbReference type="EMBL" id="QEK10998.1"/>
    </source>
</evidence>
<comment type="similarity">
    <text evidence="9">Belongs to the thiamine-phosphate synthase family.</text>
</comment>
<dbReference type="GO" id="GO:0000287">
    <property type="term" value="F:magnesium ion binding"/>
    <property type="evidence" value="ECO:0007669"/>
    <property type="project" value="UniProtKB-UniRule"/>
</dbReference>
<dbReference type="Proteomes" id="UP000324646">
    <property type="component" value="Chromosome"/>
</dbReference>
<comment type="caution">
    <text evidence="9">Lacks conserved residue(s) required for the propagation of feature annotation.</text>
</comment>
<keyword evidence="4 9" id="KW-0460">Magnesium</keyword>
<evidence type="ECO:0000256" key="2">
    <source>
        <dbReference type="ARBA" id="ARBA00022679"/>
    </source>
</evidence>
<dbReference type="KEGG" id="crs:FQB35_00660"/>
<keyword evidence="3 9" id="KW-0479">Metal-binding</keyword>
<feature type="binding site" evidence="9">
    <location>
        <position position="155"/>
    </location>
    <ligand>
        <name>2-[(2R,5Z)-2-carboxy-4-methylthiazol-5(2H)-ylidene]ethyl phosphate</name>
        <dbReference type="ChEBI" id="CHEBI:62899"/>
    </ligand>
</feature>
<dbReference type="EMBL" id="CP042243">
    <property type="protein sequence ID" value="QEK10998.1"/>
    <property type="molecule type" value="Genomic_DNA"/>
</dbReference>
<dbReference type="InterPro" id="IPR034291">
    <property type="entry name" value="TMP_synthase"/>
</dbReference>
<proteinExistence type="inferred from homology"/>
<evidence type="ECO:0000256" key="8">
    <source>
        <dbReference type="ARBA" id="ARBA00047883"/>
    </source>
</evidence>
<evidence type="ECO:0000256" key="5">
    <source>
        <dbReference type="ARBA" id="ARBA00022977"/>
    </source>
</evidence>
<dbReference type="UniPathway" id="UPA00060">
    <property type="reaction ID" value="UER00141"/>
</dbReference>
<dbReference type="GO" id="GO:0004789">
    <property type="term" value="F:thiamine-phosphate diphosphorylase activity"/>
    <property type="evidence" value="ECO:0007669"/>
    <property type="project" value="UniProtKB-UniRule"/>
</dbReference>
<evidence type="ECO:0000256" key="6">
    <source>
        <dbReference type="ARBA" id="ARBA00047334"/>
    </source>
</evidence>
<organism evidence="11 12">
    <name type="scientific">Crassaminicella thermophila</name>
    <dbReference type="NCBI Taxonomy" id="2599308"/>
    <lineage>
        <taxon>Bacteria</taxon>
        <taxon>Bacillati</taxon>
        <taxon>Bacillota</taxon>
        <taxon>Clostridia</taxon>
        <taxon>Eubacteriales</taxon>
        <taxon>Clostridiaceae</taxon>
        <taxon>Crassaminicella</taxon>
    </lineage>
</organism>
<evidence type="ECO:0000256" key="7">
    <source>
        <dbReference type="ARBA" id="ARBA00047851"/>
    </source>
</evidence>
<dbReference type="HAMAP" id="MF_00097">
    <property type="entry name" value="TMP_synthase"/>
    <property type="match status" value="1"/>
</dbReference>
<keyword evidence="2 9" id="KW-0808">Transferase</keyword>
<keyword evidence="12" id="KW-1185">Reference proteome</keyword>
<comment type="catalytic activity">
    <reaction evidence="7 9">
        <text>2-(2-carboxy-4-methylthiazol-5-yl)ethyl phosphate + 4-amino-2-methyl-5-(diphosphooxymethyl)pyrimidine + 2 H(+) = thiamine phosphate + CO2 + diphosphate</text>
        <dbReference type="Rhea" id="RHEA:47848"/>
        <dbReference type="ChEBI" id="CHEBI:15378"/>
        <dbReference type="ChEBI" id="CHEBI:16526"/>
        <dbReference type="ChEBI" id="CHEBI:33019"/>
        <dbReference type="ChEBI" id="CHEBI:37575"/>
        <dbReference type="ChEBI" id="CHEBI:57841"/>
        <dbReference type="ChEBI" id="CHEBI:62890"/>
        <dbReference type="EC" id="2.5.1.3"/>
    </reaction>
</comment>
<evidence type="ECO:0000313" key="12">
    <source>
        <dbReference type="Proteomes" id="UP000324646"/>
    </source>
</evidence>